<dbReference type="OrthoDB" id="6575879at2759"/>
<dbReference type="CDD" id="cd00170">
    <property type="entry name" value="SEC14"/>
    <property type="match status" value="1"/>
</dbReference>
<reference evidence="2" key="1">
    <citation type="submission" date="2025-08" db="UniProtKB">
        <authorList>
            <consortium name="RefSeq"/>
        </authorList>
    </citation>
    <scope>IDENTIFICATION</scope>
    <source>
        <tissue evidence="2">Whole insect</tissue>
    </source>
</reference>
<dbReference type="AlphaFoldDB" id="A0A6P7G1R7"/>
<dbReference type="PROSITE" id="PS50191">
    <property type="entry name" value="CRAL_TRIO"/>
    <property type="match status" value="1"/>
</dbReference>
<dbReference type="InterPro" id="IPR036865">
    <property type="entry name" value="CRAL-TRIO_dom_sf"/>
</dbReference>
<proteinExistence type="predicted"/>
<dbReference type="RefSeq" id="XP_028140957.1">
    <property type="nucleotide sequence ID" value="XM_028285156.1"/>
</dbReference>
<dbReference type="SUPFAM" id="SSF46938">
    <property type="entry name" value="CRAL/TRIO N-terminal domain"/>
    <property type="match status" value="1"/>
</dbReference>
<name>A0A6P7G1R7_DIAVI</name>
<dbReference type="Gene3D" id="1.20.5.1200">
    <property type="entry name" value="Alpha-tocopherol transfer"/>
    <property type="match status" value="1"/>
</dbReference>
<organism evidence="2">
    <name type="scientific">Diabrotica virgifera virgifera</name>
    <name type="common">western corn rootworm</name>
    <dbReference type="NCBI Taxonomy" id="50390"/>
    <lineage>
        <taxon>Eukaryota</taxon>
        <taxon>Metazoa</taxon>
        <taxon>Ecdysozoa</taxon>
        <taxon>Arthropoda</taxon>
        <taxon>Hexapoda</taxon>
        <taxon>Insecta</taxon>
        <taxon>Pterygota</taxon>
        <taxon>Neoptera</taxon>
        <taxon>Endopterygota</taxon>
        <taxon>Coleoptera</taxon>
        <taxon>Polyphaga</taxon>
        <taxon>Cucujiformia</taxon>
        <taxon>Chrysomeloidea</taxon>
        <taxon>Chrysomelidae</taxon>
        <taxon>Galerucinae</taxon>
        <taxon>Diabroticina</taxon>
        <taxon>Diabroticites</taxon>
        <taxon>Diabrotica</taxon>
    </lineage>
</organism>
<dbReference type="SUPFAM" id="SSF52087">
    <property type="entry name" value="CRAL/TRIO domain"/>
    <property type="match status" value="1"/>
</dbReference>
<sequence length="304" mass="35489">MSLNDLLITDRRKIRKVWGKTESDVYKDIEILRKWLQTQKHLPEIPTDNMIEFFLVNCKFSIEKTKKTLDMYYTVPSLVPDLYKNAHPCTSDVESAYATVNIFCIPELTPTLHRLTIVQHKDVDFETADIKRSLAHGVKNLYEIRIHEDLSMGEIYLIDCERIKVGVLAKITPMLLKQAAFILERVHSLRTHSVHIINAPSYYNQIVTLFKSLAKKKLADRVHVHKSLDELLKHLPLGILPSDFGGKQKSCDELAELWKKKMFEYKDRFDKLEKMQVNEVLRPEKLENDEILGYYGNFKKIDTD</sequence>
<gene>
    <name evidence="2" type="primary">LOC114335006</name>
</gene>
<dbReference type="InterPro" id="IPR001251">
    <property type="entry name" value="CRAL-TRIO_dom"/>
</dbReference>
<dbReference type="Gene3D" id="3.40.525.10">
    <property type="entry name" value="CRAL-TRIO lipid binding domain"/>
    <property type="match status" value="1"/>
</dbReference>
<dbReference type="PRINTS" id="PR00180">
    <property type="entry name" value="CRETINALDHBP"/>
</dbReference>
<accession>A0A6P7G1R7</accession>
<dbReference type="InterPro" id="IPR036273">
    <property type="entry name" value="CRAL/TRIO_N_dom_sf"/>
</dbReference>
<dbReference type="GO" id="GO:0016020">
    <property type="term" value="C:membrane"/>
    <property type="evidence" value="ECO:0007669"/>
    <property type="project" value="TreeGrafter"/>
</dbReference>
<protein>
    <submittedName>
        <fullName evidence="2">Alpha-tocopherol transfer protein-like</fullName>
    </submittedName>
</protein>
<dbReference type="PANTHER" id="PTHR10174:SF222">
    <property type="entry name" value="GH10083P-RELATED"/>
    <property type="match status" value="1"/>
</dbReference>
<dbReference type="SMART" id="SM00516">
    <property type="entry name" value="SEC14"/>
    <property type="match status" value="1"/>
</dbReference>
<dbReference type="GO" id="GO:1902936">
    <property type="term" value="F:phosphatidylinositol bisphosphate binding"/>
    <property type="evidence" value="ECO:0007669"/>
    <property type="project" value="TreeGrafter"/>
</dbReference>
<feature type="domain" description="CRAL-TRIO" evidence="1">
    <location>
        <begin position="157"/>
        <end position="252"/>
    </location>
</feature>
<dbReference type="Pfam" id="PF00650">
    <property type="entry name" value="CRAL_TRIO"/>
    <property type="match status" value="1"/>
</dbReference>
<evidence type="ECO:0000259" key="1">
    <source>
        <dbReference type="PROSITE" id="PS50191"/>
    </source>
</evidence>
<dbReference type="PANTHER" id="PTHR10174">
    <property type="entry name" value="ALPHA-TOCOPHEROL TRANSFER PROTEIN-RELATED"/>
    <property type="match status" value="1"/>
</dbReference>
<dbReference type="InParanoid" id="A0A6P7G1R7"/>
<evidence type="ECO:0000313" key="2">
    <source>
        <dbReference type="RefSeq" id="XP_028140957.1"/>
    </source>
</evidence>